<name>D2PYT6_KRIFD</name>
<organism evidence="1 2">
    <name type="scientific">Kribbella flavida (strain DSM 17836 / JCM 10339 / NBRC 14399)</name>
    <dbReference type="NCBI Taxonomy" id="479435"/>
    <lineage>
        <taxon>Bacteria</taxon>
        <taxon>Bacillati</taxon>
        <taxon>Actinomycetota</taxon>
        <taxon>Actinomycetes</taxon>
        <taxon>Propionibacteriales</taxon>
        <taxon>Kribbellaceae</taxon>
        <taxon>Kribbella</taxon>
    </lineage>
</organism>
<gene>
    <name evidence="1" type="ordered locus">Kfla_0819</name>
</gene>
<evidence type="ECO:0000313" key="1">
    <source>
        <dbReference type="EMBL" id="ADB29932.1"/>
    </source>
</evidence>
<dbReference type="RefSeq" id="WP_012918488.1">
    <property type="nucleotide sequence ID" value="NC_013729.1"/>
</dbReference>
<evidence type="ECO:0000313" key="2">
    <source>
        <dbReference type="Proteomes" id="UP000007967"/>
    </source>
</evidence>
<reference evidence="1 2" key="2">
    <citation type="journal article" date="2010" name="Stand. Genomic Sci.">
        <title>Complete genome sequence of Kribbella flavida type strain (IFO 14399).</title>
        <authorList>
            <person name="Pukall R."/>
            <person name="Lapidus A."/>
            <person name="Glavina Del Rio T."/>
            <person name="Copeland A."/>
            <person name="Tice H."/>
            <person name="Cheng J.-F."/>
            <person name="Lucas S."/>
            <person name="Chen F."/>
            <person name="Nolan M."/>
            <person name="LaButti K."/>
            <person name="Pati A."/>
            <person name="Ivanova N."/>
            <person name="Mavrommatis K."/>
            <person name="Mikhailova N."/>
            <person name="Pitluck S."/>
            <person name="Bruce D."/>
            <person name="Goodwin L."/>
            <person name="Land M."/>
            <person name="Hauser L."/>
            <person name="Chang Y.-J."/>
            <person name="Jeffries C.D."/>
            <person name="Chen A."/>
            <person name="Palaniappan K."/>
            <person name="Chain P."/>
            <person name="Rohde M."/>
            <person name="Goeker M."/>
            <person name="Bristow J."/>
            <person name="Eisen J.A."/>
            <person name="Markowitz V."/>
            <person name="Hugenholtz P."/>
            <person name="Kyrpides N.C."/>
            <person name="Klenk H.-P."/>
            <person name="Brettin T."/>
        </authorList>
    </citation>
    <scope>NUCLEOTIDE SEQUENCE [LARGE SCALE GENOMIC DNA]</scope>
    <source>
        <strain evidence="2">DSM 17836 / JCM 10339 / NBRC 14399</strain>
    </source>
</reference>
<proteinExistence type="predicted"/>
<dbReference type="EMBL" id="CP001736">
    <property type="protein sequence ID" value="ADB29932.1"/>
    <property type="molecule type" value="Genomic_DNA"/>
</dbReference>
<dbReference type="KEGG" id="kfl:Kfla_0819"/>
<dbReference type="HOGENOM" id="CLU_969036_0_0_11"/>
<accession>D2PYT6</accession>
<dbReference type="eggNOG" id="ENOG5033RBT">
    <property type="taxonomic scope" value="Bacteria"/>
</dbReference>
<keyword evidence="2" id="KW-1185">Reference proteome</keyword>
<dbReference type="Proteomes" id="UP000007967">
    <property type="component" value="Chromosome"/>
</dbReference>
<dbReference type="AlphaFoldDB" id="D2PYT6"/>
<reference evidence="2" key="1">
    <citation type="submission" date="2009-09" db="EMBL/GenBank/DDBJ databases">
        <title>The complete genome of Kribbella flavida DSM 17836.</title>
        <authorList>
            <consortium name="US DOE Joint Genome Institute (JGI-PGF)"/>
            <person name="Lucas S."/>
            <person name="Copeland A."/>
            <person name="Lapidus A."/>
            <person name="Glavina del Rio T."/>
            <person name="Dalin E."/>
            <person name="Tice H."/>
            <person name="Bruce D."/>
            <person name="Goodwin L."/>
            <person name="Pitluck S."/>
            <person name="Kyrpides N."/>
            <person name="Mavromatis K."/>
            <person name="Ivanova N."/>
            <person name="Saunders E."/>
            <person name="Brettin T."/>
            <person name="Detter J.C."/>
            <person name="Han C."/>
            <person name="Larimer F."/>
            <person name="Land M."/>
            <person name="Hauser L."/>
            <person name="Markowitz V."/>
            <person name="Cheng J.-F."/>
            <person name="Hugenholtz P."/>
            <person name="Woyke T."/>
            <person name="Wu D."/>
            <person name="Pukall R."/>
            <person name="Klenk H.-P."/>
            <person name="Eisen J.A."/>
        </authorList>
    </citation>
    <scope>NUCLEOTIDE SEQUENCE [LARGE SCALE GENOMIC DNA]</scope>
    <source>
        <strain evidence="2">DSM 17836 / JCM 10339 / NBRC 14399</strain>
    </source>
</reference>
<dbReference type="STRING" id="479435.Kfla_0819"/>
<protein>
    <submittedName>
        <fullName evidence="1">Uncharacterized protein</fullName>
    </submittedName>
</protein>
<sequence>MEYLNPSPASFLPQVMWLTYRTVMERPGLGADDILELLAPAAMRQRTPRGDGVHVQRALDALRHLSLVRSEDGRFTADRVTNAAAFLRVLRHRVVSPPDTFGPEFDAPDDLRRGLIWLLRQSPTKPLDFDLDVRPVTTAFTNDTRWNTFRPWCEVLGFGQVVLGVLAGPGQKQGGGKLIPNPTGAVIDAIREPFGDPLPRDEQIPITQLVAFLRAEIPVLPGHPSATYDGLTGEADEALRALGLALTSAEERQILDMTYQSDPSSVMALHDAHDGRPRYVSTVTIRM</sequence>
<dbReference type="OrthoDB" id="3820455at2"/>